<keyword evidence="9 12" id="KW-1133">Transmembrane helix</keyword>
<feature type="transmembrane region" description="Helical" evidence="12">
    <location>
        <begin position="355"/>
        <end position="373"/>
    </location>
</feature>
<evidence type="ECO:0000256" key="4">
    <source>
        <dbReference type="ARBA" id="ARBA00022597"/>
    </source>
</evidence>
<dbReference type="GO" id="GO:0009401">
    <property type="term" value="P:phosphoenolpyruvate-dependent sugar phosphotransferase system"/>
    <property type="evidence" value="ECO:0007669"/>
    <property type="project" value="UniProtKB-KW"/>
</dbReference>
<keyword evidence="3" id="KW-1003">Cell membrane</keyword>
<dbReference type="SUPFAM" id="SSF51261">
    <property type="entry name" value="Duplicated hybrid motif"/>
    <property type="match status" value="1"/>
</dbReference>
<dbReference type="GO" id="GO:0016301">
    <property type="term" value="F:kinase activity"/>
    <property type="evidence" value="ECO:0007669"/>
    <property type="project" value="UniProtKB-KW"/>
</dbReference>
<evidence type="ECO:0000259" key="13">
    <source>
        <dbReference type="PROSITE" id="PS51093"/>
    </source>
</evidence>
<dbReference type="FunFam" id="2.70.70.10:FF:000001">
    <property type="entry name" value="PTS system glucose-specific IIA component"/>
    <property type="match status" value="1"/>
</dbReference>
<evidence type="ECO:0000259" key="14">
    <source>
        <dbReference type="PROSITE" id="PS51098"/>
    </source>
</evidence>
<keyword evidence="4" id="KW-0762">Sugar transport</keyword>
<evidence type="ECO:0000256" key="6">
    <source>
        <dbReference type="ARBA" id="ARBA00022683"/>
    </source>
</evidence>
<dbReference type="Pfam" id="PF02378">
    <property type="entry name" value="PTS_EIIC"/>
    <property type="match status" value="1"/>
</dbReference>
<keyword evidence="5" id="KW-0808">Transferase</keyword>
<dbReference type="Pfam" id="PF00367">
    <property type="entry name" value="PTS_EIIB"/>
    <property type="match status" value="1"/>
</dbReference>
<dbReference type="RefSeq" id="WP_185763457.1">
    <property type="nucleotide sequence ID" value="NZ_RIBP01000001.1"/>
</dbReference>
<dbReference type="Gene3D" id="3.30.1360.60">
    <property type="entry name" value="Glucose permease domain IIB"/>
    <property type="match status" value="1"/>
</dbReference>
<feature type="transmembrane region" description="Helical" evidence="12">
    <location>
        <begin position="145"/>
        <end position="164"/>
    </location>
</feature>
<dbReference type="InterPro" id="IPR013013">
    <property type="entry name" value="PTS_EIIC_1"/>
</dbReference>
<dbReference type="InterPro" id="IPR050558">
    <property type="entry name" value="PTS_Sugar-Specific_Components"/>
</dbReference>
<dbReference type="PANTHER" id="PTHR30175:SF1">
    <property type="entry name" value="PTS SYSTEM ARBUTIN-, CELLOBIOSE-, AND SALICIN-SPECIFIC EIIBC COMPONENT-RELATED"/>
    <property type="match status" value="1"/>
</dbReference>
<dbReference type="GO" id="GO:0015771">
    <property type="term" value="P:trehalose transport"/>
    <property type="evidence" value="ECO:0007669"/>
    <property type="project" value="TreeGrafter"/>
</dbReference>
<dbReference type="Proteomes" id="UP000319837">
    <property type="component" value="Unassembled WGS sequence"/>
</dbReference>
<dbReference type="GO" id="GO:0005886">
    <property type="term" value="C:plasma membrane"/>
    <property type="evidence" value="ECO:0007669"/>
    <property type="project" value="UniProtKB-SubCell"/>
</dbReference>
<proteinExistence type="predicted"/>
<accession>A0A553SSS1</accession>
<dbReference type="PROSITE" id="PS51098">
    <property type="entry name" value="PTS_EIIB_TYPE_1"/>
    <property type="match status" value="1"/>
</dbReference>
<evidence type="ECO:0000256" key="3">
    <source>
        <dbReference type="ARBA" id="ARBA00022475"/>
    </source>
</evidence>
<dbReference type="InterPro" id="IPR001996">
    <property type="entry name" value="PTS_IIB_1"/>
</dbReference>
<feature type="transmembrane region" description="Helical" evidence="12">
    <location>
        <begin position="176"/>
        <end position="195"/>
    </location>
</feature>
<dbReference type="Gene3D" id="2.70.70.10">
    <property type="entry name" value="Glucose Permease (Domain IIA)"/>
    <property type="match status" value="1"/>
</dbReference>
<feature type="domain" description="PTS EIIA type-1" evidence="13">
    <location>
        <begin position="491"/>
        <end position="595"/>
    </location>
</feature>
<protein>
    <submittedName>
        <fullName evidence="16">PTS beta-glucoside transporter subunit IIBCA</fullName>
    </submittedName>
</protein>
<dbReference type="PROSITE" id="PS51093">
    <property type="entry name" value="PTS_EIIA_TYPE_1"/>
    <property type="match status" value="1"/>
</dbReference>
<feature type="transmembrane region" description="Helical" evidence="12">
    <location>
        <begin position="239"/>
        <end position="263"/>
    </location>
</feature>
<feature type="transmembrane region" description="Helical" evidence="12">
    <location>
        <begin position="103"/>
        <end position="125"/>
    </location>
</feature>
<keyword evidence="8" id="KW-0418">Kinase</keyword>
<evidence type="ECO:0000256" key="9">
    <source>
        <dbReference type="ARBA" id="ARBA00022989"/>
    </source>
</evidence>
<evidence type="ECO:0000313" key="17">
    <source>
        <dbReference type="Proteomes" id="UP000319837"/>
    </source>
</evidence>
<dbReference type="PANTHER" id="PTHR30175">
    <property type="entry name" value="PHOSPHOTRANSFERASE SYSTEM TRANSPORT PROTEIN"/>
    <property type="match status" value="1"/>
</dbReference>
<name>A0A553SSS1_NIACI</name>
<evidence type="ECO:0000256" key="11">
    <source>
        <dbReference type="PROSITE-ProRule" id="PRU00421"/>
    </source>
</evidence>
<dbReference type="PROSITE" id="PS51103">
    <property type="entry name" value="PTS_EIIC_TYPE_1"/>
    <property type="match status" value="1"/>
</dbReference>
<feature type="transmembrane region" description="Helical" evidence="12">
    <location>
        <begin position="207"/>
        <end position="227"/>
    </location>
</feature>
<dbReference type="PROSITE" id="PS01035">
    <property type="entry name" value="PTS_EIIB_TYPE_1_CYS"/>
    <property type="match status" value="1"/>
</dbReference>
<comment type="caution">
    <text evidence="16">The sequence shown here is derived from an EMBL/GenBank/DDBJ whole genome shotgun (WGS) entry which is preliminary data.</text>
</comment>
<dbReference type="CDD" id="cd00212">
    <property type="entry name" value="PTS_IIB_glc"/>
    <property type="match status" value="1"/>
</dbReference>
<dbReference type="PROSITE" id="PS00371">
    <property type="entry name" value="PTS_EIIA_TYPE_1_HIS"/>
    <property type="match status" value="1"/>
</dbReference>
<dbReference type="InterPro" id="IPR001127">
    <property type="entry name" value="PTS_EIIA_1_perm"/>
</dbReference>
<feature type="domain" description="PTS EIIC type-1" evidence="15">
    <location>
        <begin position="106"/>
        <end position="462"/>
    </location>
</feature>
<evidence type="ECO:0000256" key="12">
    <source>
        <dbReference type="SAM" id="Phobius"/>
    </source>
</evidence>
<feature type="transmembrane region" description="Helical" evidence="12">
    <location>
        <begin position="283"/>
        <end position="300"/>
    </location>
</feature>
<sequence length="622" mass="66660">MSYKQTAAEVLKYVGGNENVSHLEHCSTRLRFSLNDNSKANVDQLKSIPGVMAVKMNAQCQVVIGNEVVEVYDEVKKLLVPNEGTTNFNSENTPKQKQKIGSVILDFVVGIFQPLVPAIAGGGILKSLLLLLSVMGLMDTAGQTYQILNMIGDAPLYFLPLLVAVTTANKLKVNSLVALSAVGALVLPNMAAMIGEGAQLFSFNIENIAYAYQVFPAILTILFYAQVEKLFTKISPKPIRIFFVPMISLLITVPIALLVLGPIGFTFGQGLSAVILAIFDKVGWIAVALLATVLPLMVATGMHKAMVPYAVTTMSELGKEILYLPASLAHNLAESGACFAVAIRTKDKVLKSTAISAGISALFGITEPALYGVTIQNKKVLSSVMIGSFVGGTFIGIAGLQAFVLVGPGLASLSMFISEELPNNIINAIIGLVISFGVAFVAAFLLGKDKSVDKKLAEEQQDQMTMNLSKLESEFKSPLVGQMINLSDVNDDVFSSKVMGDGIAIIPSKGELYAPTDGKIEMIFETNHALGLTTDHGAQILFHVGLNTVQLAGKYFEPQVKVGDEVKTGDLLLKFDLEKIKEEFDPVTIAVVTSKENYTVRVADIKQVGPKDTLMYISALGN</sequence>
<dbReference type="InterPro" id="IPR011297">
    <property type="entry name" value="PTS_IIABC_b_glu"/>
</dbReference>
<keyword evidence="10 12" id="KW-0472">Membrane</keyword>
<feature type="transmembrane region" description="Helical" evidence="12">
    <location>
        <begin position="380"/>
        <end position="405"/>
    </location>
</feature>
<evidence type="ECO:0000313" key="16">
    <source>
        <dbReference type="EMBL" id="TRZ40039.1"/>
    </source>
</evidence>
<keyword evidence="2" id="KW-0813">Transport</keyword>
<evidence type="ECO:0000256" key="1">
    <source>
        <dbReference type="ARBA" id="ARBA00004651"/>
    </source>
</evidence>
<evidence type="ECO:0000259" key="15">
    <source>
        <dbReference type="PROSITE" id="PS51103"/>
    </source>
</evidence>
<gene>
    <name evidence="16" type="ORF">CEQ21_03605</name>
</gene>
<dbReference type="Pfam" id="PF00358">
    <property type="entry name" value="PTS_EIIA_1"/>
    <property type="match status" value="1"/>
</dbReference>
<feature type="transmembrane region" description="Helical" evidence="12">
    <location>
        <begin position="321"/>
        <end position="343"/>
    </location>
</feature>
<dbReference type="InterPro" id="IPR036878">
    <property type="entry name" value="Glu_permease_IIB"/>
</dbReference>
<dbReference type="InterPro" id="IPR018113">
    <property type="entry name" value="PTrfase_EIIB_Cys"/>
</dbReference>
<reference evidence="17" key="1">
    <citation type="submission" date="2018-10" db="EMBL/GenBank/DDBJ databases">
        <title>FDA dAtabase for Regulatory Grade micrObial Sequences (FDA-ARGOS): Supporting development and validation of Infectious Disease Dx tests.</title>
        <authorList>
            <person name="Minogue T."/>
            <person name="Wolcott M."/>
            <person name="Wasieloski L."/>
            <person name="Aguilar W."/>
            <person name="Moore D."/>
            <person name="Tallon L."/>
            <person name="Sadzewicz L."/>
            <person name="Sengamalay N."/>
            <person name="Ott S."/>
            <person name="Godinez A."/>
            <person name="Nagaraj S."/>
            <person name="Vavikolanu K."/>
            <person name="Vyas G."/>
            <person name="Nadendla S."/>
            <person name="George J."/>
            <person name="Sichtig H."/>
        </authorList>
    </citation>
    <scope>NUCLEOTIDE SEQUENCE [LARGE SCALE GENOMIC DNA]</scope>
    <source>
        <strain evidence="17">FDAARGOS_343</strain>
    </source>
</reference>
<evidence type="ECO:0000256" key="2">
    <source>
        <dbReference type="ARBA" id="ARBA00022448"/>
    </source>
</evidence>
<dbReference type="GO" id="GO:0008982">
    <property type="term" value="F:protein-N(PI)-phosphohistidine-sugar phosphotransferase activity"/>
    <property type="evidence" value="ECO:0007669"/>
    <property type="project" value="InterPro"/>
</dbReference>
<keyword evidence="7 12" id="KW-0812">Transmembrane</keyword>
<dbReference type="FunFam" id="3.30.1360.60:FF:000001">
    <property type="entry name" value="PTS system glucose-specific IIBC component PtsG"/>
    <property type="match status" value="1"/>
</dbReference>
<evidence type="ECO:0000256" key="5">
    <source>
        <dbReference type="ARBA" id="ARBA00022679"/>
    </source>
</evidence>
<dbReference type="GO" id="GO:0090589">
    <property type="term" value="F:protein-phosphocysteine-trehalose phosphotransferase system transporter activity"/>
    <property type="evidence" value="ECO:0007669"/>
    <property type="project" value="TreeGrafter"/>
</dbReference>
<dbReference type="EMBL" id="RIBP01000001">
    <property type="protein sequence ID" value="TRZ40039.1"/>
    <property type="molecule type" value="Genomic_DNA"/>
</dbReference>
<comment type="subcellular location">
    <subcellularLocation>
        <location evidence="1">Cell membrane</location>
        <topology evidence="1">Multi-pass membrane protein</topology>
    </subcellularLocation>
</comment>
<feature type="domain" description="PTS EIIB type-1" evidence="14">
    <location>
        <begin position="4"/>
        <end position="85"/>
    </location>
</feature>
<evidence type="ECO:0000256" key="8">
    <source>
        <dbReference type="ARBA" id="ARBA00022777"/>
    </source>
</evidence>
<feature type="active site" description="Phosphocysteine intermediate; for EIIB activity" evidence="11">
    <location>
        <position position="26"/>
    </location>
</feature>
<evidence type="ECO:0000256" key="10">
    <source>
        <dbReference type="ARBA" id="ARBA00023136"/>
    </source>
</evidence>
<evidence type="ECO:0000256" key="7">
    <source>
        <dbReference type="ARBA" id="ARBA00022692"/>
    </source>
</evidence>
<dbReference type="NCBIfam" id="TIGR01995">
    <property type="entry name" value="PTS-II-ABC-beta"/>
    <property type="match status" value="1"/>
</dbReference>
<dbReference type="SUPFAM" id="SSF55604">
    <property type="entry name" value="Glucose permease domain IIB"/>
    <property type="match status" value="1"/>
</dbReference>
<dbReference type="InterPro" id="IPR003352">
    <property type="entry name" value="PTS_EIIC"/>
</dbReference>
<feature type="transmembrane region" description="Helical" evidence="12">
    <location>
        <begin position="425"/>
        <end position="446"/>
    </location>
</feature>
<dbReference type="InterPro" id="IPR011055">
    <property type="entry name" value="Dup_hybrid_motif"/>
</dbReference>
<dbReference type="AlphaFoldDB" id="A0A553SSS1"/>
<dbReference type="NCBIfam" id="TIGR00830">
    <property type="entry name" value="PTBA"/>
    <property type="match status" value="1"/>
</dbReference>
<keyword evidence="6" id="KW-0598">Phosphotransferase system</keyword>
<organism evidence="16 17">
    <name type="scientific">Niallia circulans</name>
    <name type="common">Bacillus circulans</name>
    <dbReference type="NCBI Taxonomy" id="1397"/>
    <lineage>
        <taxon>Bacteria</taxon>
        <taxon>Bacillati</taxon>
        <taxon>Bacillota</taxon>
        <taxon>Bacilli</taxon>
        <taxon>Bacillales</taxon>
        <taxon>Bacillaceae</taxon>
        <taxon>Niallia</taxon>
    </lineage>
</organism>